<dbReference type="PANTHER" id="PTHR18952">
    <property type="entry name" value="CARBONIC ANHYDRASE"/>
    <property type="match status" value="1"/>
</dbReference>
<comment type="cofactor">
    <cofactor evidence="1 10">
        <name>Zn(2+)</name>
        <dbReference type="ChEBI" id="CHEBI:29105"/>
    </cofactor>
</comment>
<dbReference type="PROSITE" id="PS51144">
    <property type="entry name" value="ALPHA_CA_2"/>
    <property type="match status" value="1"/>
</dbReference>
<dbReference type="Proteomes" id="UP000000212">
    <property type="component" value="Chromosome"/>
</dbReference>
<evidence type="ECO:0000256" key="3">
    <source>
        <dbReference type="ARBA" id="ARBA00010718"/>
    </source>
</evidence>
<feature type="compositionally biased region" description="Basic and acidic residues" evidence="11">
    <location>
        <begin position="37"/>
        <end position="46"/>
    </location>
</feature>
<dbReference type="EMBL" id="HE999757">
    <property type="protein sequence ID" value="CCO12687.2"/>
    <property type="molecule type" value="Genomic_DNA"/>
</dbReference>
<evidence type="ECO:0000256" key="8">
    <source>
        <dbReference type="ARBA" id="ARBA00023239"/>
    </source>
</evidence>
<evidence type="ECO:0000256" key="7">
    <source>
        <dbReference type="ARBA" id="ARBA00022833"/>
    </source>
</evidence>
<dbReference type="SUPFAM" id="SSF51069">
    <property type="entry name" value="Carbonic anhydrase"/>
    <property type="match status" value="1"/>
</dbReference>
<feature type="domain" description="Alpha-carbonic anhydrase" evidence="12">
    <location>
        <begin position="44"/>
        <end position="256"/>
    </location>
</feature>
<comment type="similarity">
    <text evidence="3 10">Belongs to the alpha-carbonic anhydrase family.</text>
</comment>
<dbReference type="GO" id="GO:0004089">
    <property type="term" value="F:carbonate dehydratase activity"/>
    <property type="evidence" value="ECO:0007669"/>
    <property type="project" value="UniProtKB-UniRule"/>
</dbReference>
<name>K8E726_CARML</name>
<accession>K8E726</accession>
<dbReference type="InterPro" id="IPR018338">
    <property type="entry name" value="Carbonic_anhydrase_a-class_CS"/>
</dbReference>
<dbReference type="HOGENOM" id="CLU_039326_0_2_9"/>
<evidence type="ECO:0000256" key="1">
    <source>
        <dbReference type="ARBA" id="ARBA00001947"/>
    </source>
</evidence>
<evidence type="ECO:0000256" key="2">
    <source>
        <dbReference type="ARBA" id="ARBA00002904"/>
    </source>
</evidence>
<evidence type="ECO:0000313" key="14">
    <source>
        <dbReference type="Proteomes" id="UP000000212"/>
    </source>
</evidence>
<dbReference type="AlphaFoldDB" id="K8E726"/>
<dbReference type="STRING" id="1234679.BN424_3266"/>
<evidence type="ECO:0000256" key="11">
    <source>
        <dbReference type="SAM" id="MobiDB-lite"/>
    </source>
</evidence>
<evidence type="ECO:0000256" key="4">
    <source>
        <dbReference type="ARBA" id="ARBA00012925"/>
    </source>
</evidence>
<dbReference type="InterPro" id="IPR023561">
    <property type="entry name" value="Carbonic_anhydrase_a-class"/>
</dbReference>
<dbReference type="eggNOG" id="COG3338">
    <property type="taxonomic scope" value="Bacteria"/>
</dbReference>
<comment type="catalytic activity">
    <reaction evidence="9 10">
        <text>hydrogencarbonate + H(+) = CO2 + H2O</text>
        <dbReference type="Rhea" id="RHEA:10748"/>
        <dbReference type="ChEBI" id="CHEBI:15377"/>
        <dbReference type="ChEBI" id="CHEBI:15378"/>
        <dbReference type="ChEBI" id="CHEBI:16526"/>
        <dbReference type="ChEBI" id="CHEBI:17544"/>
        <dbReference type="EC" id="4.2.1.1"/>
    </reaction>
</comment>
<organism evidence="13 14">
    <name type="scientific">Carnobacterium maltaromaticum LMA28</name>
    <dbReference type="NCBI Taxonomy" id="1234679"/>
    <lineage>
        <taxon>Bacteria</taxon>
        <taxon>Bacillati</taxon>
        <taxon>Bacillota</taxon>
        <taxon>Bacilli</taxon>
        <taxon>Lactobacillales</taxon>
        <taxon>Carnobacteriaceae</taxon>
        <taxon>Carnobacterium</taxon>
    </lineage>
</organism>
<evidence type="ECO:0000256" key="5">
    <source>
        <dbReference type="ARBA" id="ARBA00014628"/>
    </source>
</evidence>
<dbReference type="Gene3D" id="3.10.200.10">
    <property type="entry name" value="Alpha carbonic anhydrase"/>
    <property type="match status" value="1"/>
</dbReference>
<dbReference type="PANTHER" id="PTHR18952:SF265">
    <property type="entry name" value="CARBONIC ANHYDRASE"/>
    <property type="match status" value="1"/>
</dbReference>
<comment type="function">
    <text evidence="2 10">Reversible hydration of carbon dioxide.</text>
</comment>
<keyword evidence="10" id="KW-0732">Signal</keyword>
<dbReference type="PROSITE" id="PS51257">
    <property type="entry name" value="PROKAR_LIPOPROTEIN"/>
    <property type="match status" value="1"/>
</dbReference>
<evidence type="ECO:0000259" key="12">
    <source>
        <dbReference type="PROSITE" id="PS51144"/>
    </source>
</evidence>
<dbReference type="PROSITE" id="PS00162">
    <property type="entry name" value="ALPHA_CA_1"/>
    <property type="match status" value="1"/>
</dbReference>
<reference evidence="14" key="1">
    <citation type="journal article" date="2013" name="Genome Announc.">
        <title>Complete Chromosome Sequence of Carnobacterium maltaromaticum LMA 28.</title>
        <authorList>
            <person name="Cailliez-Grimal C."/>
            <person name="Chaillou S."/>
            <person name="Anba-Mondoloni J."/>
            <person name="Loux V."/>
            <person name="Afzal M.I."/>
            <person name="Rahman A."/>
            <person name="Kergourlay G."/>
            <person name="Champomier-Verges M.C."/>
            <person name="Zagorec M."/>
            <person name="Dalgaard P."/>
            <person name="Leisner J.J."/>
            <person name="Prevost H."/>
            <person name="Revol-Junelles A.M."/>
            <person name="Borges F."/>
        </authorList>
    </citation>
    <scope>NUCLEOTIDE SEQUENCE</scope>
    <source>
        <strain evidence="14">LMA28</strain>
    </source>
</reference>
<dbReference type="InterPro" id="IPR001148">
    <property type="entry name" value="CA_dom"/>
</dbReference>
<dbReference type="KEGG" id="cml:BN424_3266"/>
<proteinExistence type="inferred from homology"/>
<dbReference type="GO" id="GO:0008270">
    <property type="term" value="F:zinc ion binding"/>
    <property type="evidence" value="ECO:0007669"/>
    <property type="project" value="UniProtKB-UniRule"/>
</dbReference>
<protein>
    <recommendedName>
        <fullName evidence="5 10">Carbonic anhydrase</fullName>
        <ecNumber evidence="4 10">4.2.1.1</ecNumber>
    </recommendedName>
</protein>
<keyword evidence="8 10" id="KW-0456">Lyase</keyword>
<sequence length="256" mass="28952">MMKNKKILVGVLFMSLLVLASCGPQKGASVESSNIENKSEKKEEHLDYKNQEEWDFEAGDAQSPINIETSTAVPMVDAGEITINYNDLVIDEVDNGHSIQIDDTGTAVINGRNFDLNQFHFHAKSEHTINSEYFPLEAHFVNKAQNGRLAVLAVLFKEGQANPAFETILQNIKKGEKATVSDPINTSQLFPTDFSYYHYLGSLTTPPLSENVEWYVMEHPVEVSKEQLKTFNTYYDGNNREIQPLNERIILKHENQ</sequence>
<keyword evidence="7 10" id="KW-0862">Zinc</keyword>
<evidence type="ECO:0000313" key="13">
    <source>
        <dbReference type="EMBL" id="CCO12687.2"/>
    </source>
</evidence>
<feature type="signal peptide" evidence="10">
    <location>
        <begin position="1"/>
        <end position="20"/>
    </location>
</feature>
<dbReference type="CDD" id="cd03124">
    <property type="entry name" value="alpha_CA_prokaryotic_like"/>
    <property type="match status" value="1"/>
</dbReference>
<dbReference type="EC" id="4.2.1.1" evidence="4 10"/>
<dbReference type="SMART" id="SM01057">
    <property type="entry name" value="Carb_anhydrase"/>
    <property type="match status" value="1"/>
</dbReference>
<evidence type="ECO:0000256" key="6">
    <source>
        <dbReference type="ARBA" id="ARBA00022723"/>
    </source>
</evidence>
<feature type="region of interest" description="Disordered" evidence="11">
    <location>
        <begin position="25"/>
        <end position="46"/>
    </location>
</feature>
<feature type="chain" id="PRO_5039741672" description="Carbonic anhydrase" evidence="10">
    <location>
        <begin position="21"/>
        <end position="256"/>
    </location>
</feature>
<keyword evidence="14" id="KW-1185">Reference proteome</keyword>
<gene>
    <name evidence="13" type="ORF">BN424_3266</name>
</gene>
<evidence type="ECO:0000256" key="9">
    <source>
        <dbReference type="ARBA" id="ARBA00048348"/>
    </source>
</evidence>
<evidence type="ECO:0000256" key="10">
    <source>
        <dbReference type="RuleBase" id="RU367011"/>
    </source>
</evidence>
<dbReference type="InterPro" id="IPR041891">
    <property type="entry name" value="Alpha_CA_prokaryot-like"/>
</dbReference>
<dbReference type="InterPro" id="IPR036398">
    <property type="entry name" value="CA_dom_sf"/>
</dbReference>
<keyword evidence="6 10" id="KW-0479">Metal-binding</keyword>
<dbReference type="Pfam" id="PF00194">
    <property type="entry name" value="Carb_anhydrase"/>
    <property type="match status" value="1"/>
</dbReference>